<dbReference type="Proteomes" id="UP001206639">
    <property type="component" value="Unassembled WGS sequence"/>
</dbReference>
<proteinExistence type="predicted"/>
<evidence type="ECO:0000256" key="2">
    <source>
        <dbReference type="ARBA" id="ARBA00022603"/>
    </source>
</evidence>
<evidence type="ECO:0000256" key="3">
    <source>
        <dbReference type="ARBA" id="ARBA00022679"/>
    </source>
</evidence>
<dbReference type="GO" id="GO:0032259">
    <property type="term" value="P:methylation"/>
    <property type="evidence" value="ECO:0007669"/>
    <property type="project" value="UniProtKB-KW"/>
</dbReference>
<dbReference type="Pfam" id="PF22654">
    <property type="entry name" value="DUF7008"/>
    <property type="match status" value="1"/>
</dbReference>
<evidence type="ECO:0000256" key="4">
    <source>
        <dbReference type="ARBA" id="ARBA00022691"/>
    </source>
</evidence>
<dbReference type="Pfam" id="PF07669">
    <property type="entry name" value="Eco57I"/>
    <property type="match status" value="1"/>
</dbReference>
<dbReference type="PRINTS" id="PR00507">
    <property type="entry name" value="N12N6MTFRASE"/>
</dbReference>
<keyword evidence="3 9" id="KW-0808">Transferase</keyword>
<feature type="domain" description="Type II methyltransferase M.TaqI-like" evidence="7">
    <location>
        <begin position="272"/>
        <end position="451"/>
    </location>
</feature>
<sequence length="1192" mass="135565">MSARETLTSELRAEVLRLEDDLRARVSALPEVQQEWRSEYTAARAAERTAAAWETWVDERVTLAAVAWALTTVFIRFCEDNALVKPVWISGPRSREAIEAQQQFLRETARTNADVTDREWLLQAIDYLRSLPATAGLVDETSPMWLVTLSGDAASSLLSFWRERDEGGTIVRDLRDPELDTRFLGDLYQEISEDAMKRYALRQTPIFVEEFILDRTLEPALNERPLEGFKMIDPTCGSGHFLLSGFQRLLKRWHKHSPGMDERERVQSALDSVYGVDLNPYAVAIARFRLTVTALTACSLNNLEGAPAFNYHVAVGDSLLHGLDQHELDLGSQFSVDQVAANFSYATENLQALKEILRDGKYDCVVGNPPYIQVKDPGLNELYRSAYRHCRGTYALTVPFMQRFFSLAKSTDAQSGWVGQIVGNAFMKQQFGKPLVEKYIPTRDFKLIVNLAGAYIPGHGTPTVIVVGRNRKPTSELVRVVLSVKGEPGVPPDPARGHVWTSIAQHADEIGWDDEWITVRDLARDRLGTHPWSLSGGGALELLETLDKGTRVLDNLIATIGYSGQTNADPAFVAPRDAFVRREVNPDWTRQFVPGEVIRDFEIRDSDYAIFPYAGGKLRDIDEDQGVYRWLWPVRTVTWSRATFSKVTYREDGRTWWEWHQIALDRVGRPFSLAYPNLATHNHFALDRRGRVFNPHAPFIQLRADASLEQYQQLLAYLNTSVVCFWLKQNSHDRGVGGIGGGIGDEAWEPRYELTGTTLKRLPIPASLPRRGEVIDRLAEELKNLVQTAVEPTSTPTRAELEERAARWKQTLEQLVFEQEELDWEAYSLWGLVDEDLTYREADSPTIVPGQRAFEIVLARRIRDGDEESAWFERHGSKPTTELPDQWPHDYRHLVERRITEIETHPYVGLLERPENKRRWVTEPWAEQEERALRMWLLRRLEESRFWFDPQGRPHPKTLAVLADEVARDQAFASTVALWTGRLDVPVTASLAKLIASECVPFLAAYRYKESGMRKRTAWEATWDIQRREDAGRYKPAPTSQGGDGPVPVPPRYTSADFAKPEYWSNRGKLDIPKERFVLYPGAGRDGDQTPLLGWAGWDYAQQSLALATLIQSGEEQGWPDDRLIPLVAGVAELLFWVEQWHSEPDPLYGGSSPAEFFSELLDGYMLKLGATRESLAQWRQPEPTRGRRARA</sequence>
<keyword evidence="4" id="KW-0949">S-adenosyl-L-methionine</keyword>
<feature type="domain" description="DUF7008" evidence="8">
    <location>
        <begin position="816"/>
        <end position="1189"/>
    </location>
</feature>
<evidence type="ECO:0000259" key="7">
    <source>
        <dbReference type="Pfam" id="PF07669"/>
    </source>
</evidence>
<dbReference type="PROSITE" id="PS00092">
    <property type="entry name" value="N6_MTASE"/>
    <property type="match status" value="1"/>
</dbReference>
<dbReference type="Gene3D" id="3.40.50.150">
    <property type="entry name" value="Vaccinia Virus protein VP39"/>
    <property type="match status" value="1"/>
</dbReference>
<evidence type="ECO:0000313" key="9">
    <source>
        <dbReference type="EMBL" id="MCT7657637.1"/>
    </source>
</evidence>
<accession>A0ABT2M5U3</accession>
<dbReference type="InterPro" id="IPR029063">
    <property type="entry name" value="SAM-dependent_MTases_sf"/>
</dbReference>
<dbReference type="EMBL" id="JAODWD010000001">
    <property type="protein sequence ID" value="MCT7657637.1"/>
    <property type="molecule type" value="Genomic_DNA"/>
</dbReference>
<dbReference type="PANTHER" id="PTHR33841:SF1">
    <property type="entry name" value="DNA METHYLTRANSFERASE A"/>
    <property type="match status" value="1"/>
</dbReference>
<protein>
    <recommendedName>
        <fullName evidence="1">site-specific DNA-methyltransferase (adenine-specific)</fullName>
        <ecNumber evidence="1">2.1.1.72</ecNumber>
    </recommendedName>
</protein>
<feature type="region of interest" description="Disordered" evidence="6">
    <location>
        <begin position="1030"/>
        <end position="1049"/>
    </location>
</feature>
<evidence type="ECO:0000256" key="5">
    <source>
        <dbReference type="ARBA" id="ARBA00047942"/>
    </source>
</evidence>
<dbReference type="SUPFAM" id="SSF53335">
    <property type="entry name" value="S-adenosyl-L-methionine-dependent methyltransferases"/>
    <property type="match status" value="1"/>
</dbReference>
<gene>
    <name evidence="9" type="primary">pglX</name>
    <name evidence="9" type="ORF">N4S67_04295</name>
</gene>
<name>A0ABT2M5U3_9MYCO</name>
<evidence type="ECO:0000313" key="10">
    <source>
        <dbReference type="Proteomes" id="UP001206639"/>
    </source>
</evidence>
<dbReference type="PANTHER" id="PTHR33841">
    <property type="entry name" value="DNA METHYLTRANSFERASE YEEA-RELATED"/>
    <property type="match status" value="1"/>
</dbReference>
<dbReference type="InterPro" id="IPR050953">
    <property type="entry name" value="N4_N6_ade-DNA_methylase"/>
</dbReference>
<evidence type="ECO:0000259" key="8">
    <source>
        <dbReference type="Pfam" id="PF22654"/>
    </source>
</evidence>
<dbReference type="InterPro" id="IPR054277">
    <property type="entry name" value="DUF7008"/>
</dbReference>
<dbReference type="EC" id="2.1.1.72" evidence="1"/>
<dbReference type="InterPro" id="IPR011639">
    <property type="entry name" value="MethylTrfase_TaqI-like_dom"/>
</dbReference>
<organism evidence="9 10">
    <name type="scientific">Mycobacterium deserti</name>
    <dbReference type="NCBI Taxonomy" id="2978347"/>
    <lineage>
        <taxon>Bacteria</taxon>
        <taxon>Bacillati</taxon>
        <taxon>Actinomycetota</taxon>
        <taxon>Actinomycetes</taxon>
        <taxon>Mycobacteriales</taxon>
        <taxon>Mycobacteriaceae</taxon>
        <taxon>Mycobacterium</taxon>
    </lineage>
</organism>
<dbReference type="NCBIfam" id="NF033451">
    <property type="entry name" value="BREX_2_MTaseX"/>
    <property type="match status" value="1"/>
</dbReference>
<dbReference type="InterPro" id="IPR002052">
    <property type="entry name" value="DNA_methylase_N6_adenine_CS"/>
</dbReference>
<comment type="catalytic activity">
    <reaction evidence="5">
        <text>a 2'-deoxyadenosine in DNA + S-adenosyl-L-methionine = an N(6)-methyl-2'-deoxyadenosine in DNA + S-adenosyl-L-homocysteine + H(+)</text>
        <dbReference type="Rhea" id="RHEA:15197"/>
        <dbReference type="Rhea" id="RHEA-COMP:12418"/>
        <dbReference type="Rhea" id="RHEA-COMP:12419"/>
        <dbReference type="ChEBI" id="CHEBI:15378"/>
        <dbReference type="ChEBI" id="CHEBI:57856"/>
        <dbReference type="ChEBI" id="CHEBI:59789"/>
        <dbReference type="ChEBI" id="CHEBI:90615"/>
        <dbReference type="ChEBI" id="CHEBI:90616"/>
        <dbReference type="EC" id="2.1.1.72"/>
    </reaction>
</comment>
<dbReference type="RefSeq" id="WP_260991665.1">
    <property type="nucleotide sequence ID" value="NZ_JAODWD010000001.1"/>
</dbReference>
<reference evidence="10" key="1">
    <citation type="submission" date="2023-07" db="EMBL/GenBank/DDBJ databases">
        <authorList>
            <person name="Deng Y."/>
            <person name="Zhang Y.-Q."/>
        </authorList>
    </citation>
    <scope>NUCLEOTIDE SEQUENCE [LARGE SCALE GENOMIC DNA]</scope>
    <source>
        <strain evidence="10">CPCC 205710</strain>
    </source>
</reference>
<dbReference type="GO" id="GO:0009007">
    <property type="term" value="F:site-specific DNA-methyltransferase (adenine-specific) activity"/>
    <property type="evidence" value="ECO:0007669"/>
    <property type="project" value="UniProtKB-EC"/>
</dbReference>
<keyword evidence="2 9" id="KW-0489">Methyltransferase</keyword>
<evidence type="ECO:0000256" key="1">
    <source>
        <dbReference type="ARBA" id="ARBA00011900"/>
    </source>
</evidence>
<comment type="caution">
    <text evidence="9">The sequence shown here is derived from an EMBL/GenBank/DDBJ whole genome shotgun (WGS) entry which is preliminary data.</text>
</comment>
<keyword evidence="10" id="KW-1185">Reference proteome</keyword>
<evidence type="ECO:0000256" key="6">
    <source>
        <dbReference type="SAM" id="MobiDB-lite"/>
    </source>
</evidence>